<protein>
    <submittedName>
        <fullName evidence="1">Uncharacterized protein</fullName>
    </submittedName>
</protein>
<organism evidence="1 2">
    <name type="scientific">Candidatus Allofournierella pullicola</name>
    <dbReference type="NCBI Taxonomy" id="2838596"/>
    <lineage>
        <taxon>Bacteria</taxon>
        <taxon>Bacillati</taxon>
        <taxon>Bacillota</taxon>
        <taxon>Clostridia</taxon>
        <taxon>Eubacteriales</taxon>
        <taxon>Oscillospiraceae</taxon>
        <taxon>Allofournierella</taxon>
    </lineage>
</organism>
<dbReference type="AlphaFoldDB" id="A0A9D2AEB6"/>
<dbReference type="Proteomes" id="UP000824193">
    <property type="component" value="Unassembled WGS sequence"/>
</dbReference>
<comment type="caution">
    <text evidence="1">The sequence shown here is derived from an EMBL/GenBank/DDBJ whole genome shotgun (WGS) entry which is preliminary data.</text>
</comment>
<reference evidence="1" key="1">
    <citation type="journal article" date="2021" name="PeerJ">
        <title>Extensive microbial diversity within the chicken gut microbiome revealed by metagenomics and culture.</title>
        <authorList>
            <person name="Gilroy R."/>
            <person name="Ravi A."/>
            <person name="Getino M."/>
            <person name="Pursley I."/>
            <person name="Horton D.L."/>
            <person name="Alikhan N.F."/>
            <person name="Baker D."/>
            <person name="Gharbi K."/>
            <person name="Hall N."/>
            <person name="Watson M."/>
            <person name="Adriaenssens E.M."/>
            <person name="Foster-Nyarko E."/>
            <person name="Jarju S."/>
            <person name="Secka A."/>
            <person name="Antonio M."/>
            <person name="Oren A."/>
            <person name="Chaudhuri R.R."/>
            <person name="La Ragione R."/>
            <person name="Hildebrand F."/>
            <person name="Pallen M.J."/>
        </authorList>
    </citation>
    <scope>NUCLEOTIDE SEQUENCE</scope>
    <source>
        <strain evidence="1">2239</strain>
    </source>
</reference>
<proteinExistence type="predicted"/>
<reference evidence="1" key="2">
    <citation type="submission" date="2021-04" db="EMBL/GenBank/DDBJ databases">
        <authorList>
            <person name="Gilroy R."/>
        </authorList>
    </citation>
    <scope>NUCLEOTIDE SEQUENCE</scope>
    <source>
        <strain evidence="1">2239</strain>
    </source>
</reference>
<name>A0A9D2AEB6_9FIRM</name>
<evidence type="ECO:0000313" key="2">
    <source>
        <dbReference type="Proteomes" id="UP000824193"/>
    </source>
</evidence>
<dbReference type="Pfam" id="PF24741">
    <property type="entry name" value="AlkZ-rel"/>
    <property type="match status" value="1"/>
</dbReference>
<gene>
    <name evidence="1" type="ORF">H9865_06530</name>
</gene>
<evidence type="ECO:0000313" key="1">
    <source>
        <dbReference type="EMBL" id="HIX05740.1"/>
    </source>
</evidence>
<accession>A0A9D2AEB6</accession>
<sequence length="243" mass="28261">MAVENGEWIMRGPDRDDPACIRSWEALVDWIDQVGFLPLFRNEIEGFSAEERTCPFDWWSGDAARDPWEWRQVIARSGRVAYGKFFGKKAGFISRRWFPHFANWRRDGYDFDSRWEDELATARQKKIMDQFLERDELLSFDLKQLAGFGKGGEKNFEGTVTDLQMEAYLLIRDFRQRRNKRGQLYGWPRSVYATPEALWGSDYIASVYSTDPARSRELVLQQVQACFPAATDKALKSVLGGSR</sequence>
<dbReference type="InterPro" id="IPR056298">
    <property type="entry name" value="AlkZ-rel"/>
</dbReference>
<dbReference type="EMBL" id="DXFW01000020">
    <property type="protein sequence ID" value="HIX05740.1"/>
    <property type="molecule type" value="Genomic_DNA"/>
</dbReference>